<organism evidence="8 9">
    <name type="scientific">Pseudolabrys taiwanensis</name>
    <dbReference type="NCBI Taxonomy" id="331696"/>
    <lineage>
        <taxon>Bacteria</taxon>
        <taxon>Pseudomonadati</taxon>
        <taxon>Pseudomonadota</taxon>
        <taxon>Alphaproteobacteria</taxon>
        <taxon>Hyphomicrobiales</taxon>
        <taxon>Xanthobacteraceae</taxon>
        <taxon>Pseudolabrys</taxon>
    </lineage>
</organism>
<dbReference type="InterPro" id="IPR018076">
    <property type="entry name" value="T2SS_GspF_dom"/>
</dbReference>
<keyword evidence="3 6" id="KW-0812">Transmembrane</keyword>
<keyword evidence="2" id="KW-1003">Cell membrane</keyword>
<feature type="transmembrane region" description="Helical" evidence="6">
    <location>
        <begin position="95"/>
        <end position="119"/>
    </location>
</feature>
<reference evidence="8 9" key="1">
    <citation type="submission" date="2018-07" db="EMBL/GenBank/DDBJ databases">
        <authorList>
            <person name="Quirk P.G."/>
            <person name="Krulwich T.A."/>
        </authorList>
    </citation>
    <scope>NUCLEOTIDE SEQUENCE [LARGE SCALE GENOMIC DNA]</scope>
    <source>
        <strain evidence="8 9">CC-BB4</strain>
    </source>
</reference>
<evidence type="ECO:0000259" key="7">
    <source>
        <dbReference type="Pfam" id="PF00482"/>
    </source>
</evidence>
<dbReference type="RefSeq" id="WP_115693303.1">
    <property type="nucleotide sequence ID" value="NZ_CP031417.1"/>
</dbReference>
<feature type="domain" description="Type II secretion system protein GspF" evidence="7">
    <location>
        <begin position="171"/>
        <end position="298"/>
    </location>
</feature>
<evidence type="ECO:0000313" key="9">
    <source>
        <dbReference type="Proteomes" id="UP000254889"/>
    </source>
</evidence>
<dbReference type="KEGG" id="ptaw:DW352_21815"/>
<feature type="transmembrane region" description="Helical" evidence="6">
    <location>
        <begin position="131"/>
        <end position="154"/>
    </location>
</feature>
<evidence type="ECO:0000256" key="3">
    <source>
        <dbReference type="ARBA" id="ARBA00022692"/>
    </source>
</evidence>
<dbReference type="Pfam" id="PF00482">
    <property type="entry name" value="T2SSF"/>
    <property type="match status" value="1"/>
</dbReference>
<dbReference type="PANTHER" id="PTHR35007:SF2">
    <property type="entry name" value="PILUS ASSEMBLE PROTEIN"/>
    <property type="match status" value="1"/>
</dbReference>
<dbReference type="OrthoDB" id="9810662at2"/>
<dbReference type="PANTHER" id="PTHR35007">
    <property type="entry name" value="INTEGRAL MEMBRANE PROTEIN-RELATED"/>
    <property type="match status" value="1"/>
</dbReference>
<comment type="subcellular location">
    <subcellularLocation>
        <location evidence="1">Cell membrane</location>
        <topology evidence="1">Multi-pass membrane protein</topology>
    </subcellularLocation>
</comment>
<accession>A0A346A177</accession>
<proteinExistence type="predicted"/>
<feature type="transmembrane region" description="Helical" evidence="6">
    <location>
        <begin position="281"/>
        <end position="304"/>
    </location>
</feature>
<keyword evidence="5 6" id="KW-0472">Membrane</keyword>
<evidence type="ECO:0000256" key="5">
    <source>
        <dbReference type="ARBA" id="ARBA00023136"/>
    </source>
</evidence>
<evidence type="ECO:0000256" key="2">
    <source>
        <dbReference type="ARBA" id="ARBA00022475"/>
    </source>
</evidence>
<evidence type="ECO:0000256" key="6">
    <source>
        <dbReference type="SAM" id="Phobius"/>
    </source>
</evidence>
<protein>
    <submittedName>
        <fullName evidence="8">Type II secretion system F family protein</fullName>
    </submittedName>
</protein>
<dbReference type="EMBL" id="CP031417">
    <property type="protein sequence ID" value="AXK82924.1"/>
    <property type="molecule type" value="Genomic_DNA"/>
</dbReference>
<dbReference type="Proteomes" id="UP000254889">
    <property type="component" value="Chromosome"/>
</dbReference>
<sequence length="313" mass="33604">MSALFSNLVSTLPALLAALALAAGGALLIASALRTRDEALARRVAMVEPRGTKFTRRGAPTGTAESLFRLPEGALSAASQREVGRMFSGLGLSPARALTAFTMMRLVVVAVLGIGTFLWLRGFGAFANTPLLPVLLAAMVAIGGWFLPMTIVSYRLKQRTKAVRSGLPDALELLVVCVEAGLSLEDGLDRVVTELKRSQPALADELNLTLADLRILPSRDQALANLAERVDVPSVRSVVTTLAQTLRYGTPLVQALRVTSAELRNDSLIELEERANRLPAYLTLPVIVFLMPTIFLIVGGPAALRLIDVFMHR</sequence>
<feature type="transmembrane region" description="Helical" evidence="6">
    <location>
        <begin position="12"/>
        <end position="33"/>
    </location>
</feature>
<keyword evidence="4 6" id="KW-1133">Transmembrane helix</keyword>
<name>A0A346A177_9HYPH</name>
<keyword evidence="9" id="KW-1185">Reference proteome</keyword>
<evidence type="ECO:0000256" key="1">
    <source>
        <dbReference type="ARBA" id="ARBA00004651"/>
    </source>
</evidence>
<evidence type="ECO:0000313" key="8">
    <source>
        <dbReference type="EMBL" id="AXK82924.1"/>
    </source>
</evidence>
<evidence type="ECO:0000256" key="4">
    <source>
        <dbReference type="ARBA" id="ARBA00022989"/>
    </source>
</evidence>
<gene>
    <name evidence="8" type="ORF">DW352_21815</name>
</gene>
<dbReference type="GO" id="GO:0005886">
    <property type="term" value="C:plasma membrane"/>
    <property type="evidence" value="ECO:0007669"/>
    <property type="project" value="UniProtKB-SubCell"/>
</dbReference>
<dbReference type="AlphaFoldDB" id="A0A346A177"/>